<dbReference type="InterPro" id="IPR036625">
    <property type="entry name" value="E3-bd_dom_sf"/>
</dbReference>
<dbReference type="PANTHER" id="PTHR23151:SF90">
    <property type="entry name" value="DIHYDROLIPOYLLYSINE-RESIDUE ACETYLTRANSFERASE COMPONENT OF PYRUVATE DEHYDROGENASE COMPLEX, MITOCHONDRIAL-RELATED"/>
    <property type="match status" value="1"/>
</dbReference>
<dbReference type="Gene3D" id="2.40.50.100">
    <property type="match status" value="1"/>
</dbReference>
<dbReference type="InterPro" id="IPR011053">
    <property type="entry name" value="Single_hybrid_motif"/>
</dbReference>
<evidence type="ECO:0000256" key="5">
    <source>
        <dbReference type="SAM" id="MobiDB-lite"/>
    </source>
</evidence>
<dbReference type="CDD" id="cd06849">
    <property type="entry name" value="lipoyl_domain"/>
    <property type="match status" value="1"/>
</dbReference>
<gene>
    <name evidence="8" type="ORF">NHU_04396</name>
</gene>
<evidence type="ECO:0000256" key="2">
    <source>
        <dbReference type="ARBA" id="ARBA00007317"/>
    </source>
</evidence>
<dbReference type="GO" id="GO:0045254">
    <property type="term" value="C:pyruvate dehydrogenase complex"/>
    <property type="evidence" value="ECO:0007669"/>
    <property type="project" value="InterPro"/>
</dbReference>
<feature type="domain" description="Lipoyl-binding" evidence="6">
    <location>
        <begin position="2"/>
        <end position="77"/>
    </location>
</feature>
<keyword evidence="8" id="KW-0614">Plasmid</keyword>
<proteinExistence type="inferred from homology"/>
<dbReference type="Gene3D" id="3.30.559.10">
    <property type="entry name" value="Chloramphenicol acetyltransferase-like domain"/>
    <property type="match status" value="1"/>
</dbReference>
<evidence type="ECO:0000256" key="3">
    <source>
        <dbReference type="ARBA" id="ARBA00022823"/>
    </source>
</evidence>
<keyword evidence="4" id="KW-0012">Acyltransferase</keyword>
<dbReference type="GO" id="GO:0016746">
    <property type="term" value="F:acyltransferase activity"/>
    <property type="evidence" value="ECO:0007669"/>
    <property type="project" value="UniProtKB-KW"/>
</dbReference>
<comment type="cofactor">
    <cofactor evidence="1 4">
        <name>(R)-lipoate</name>
        <dbReference type="ChEBI" id="CHEBI:83088"/>
    </cofactor>
</comment>
<dbReference type="InterPro" id="IPR045257">
    <property type="entry name" value="E2/Pdx1"/>
</dbReference>
<evidence type="ECO:0000313" key="9">
    <source>
        <dbReference type="Proteomes" id="UP000064912"/>
    </source>
</evidence>
<comment type="similarity">
    <text evidence="2 4">Belongs to the 2-oxoacid dehydrogenase family.</text>
</comment>
<dbReference type="InterPro" id="IPR000089">
    <property type="entry name" value="Biotin_lipoyl"/>
</dbReference>
<dbReference type="KEGG" id="rsu:NHU_04396"/>
<evidence type="ECO:0000256" key="4">
    <source>
        <dbReference type="RuleBase" id="RU003423"/>
    </source>
</evidence>
<feature type="compositionally biased region" description="Pro residues" evidence="5">
    <location>
        <begin position="86"/>
        <end position="100"/>
    </location>
</feature>
<dbReference type="EC" id="2.3.1.-" evidence="4"/>
<dbReference type="InterPro" id="IPR023213">
    <property type="entry name" value="CAT-like_dom_sf"/>
</dbReference>
<feature type="region of interest" description="Disordered" evidence="5">
    <location>
        <begin position="86"/>
        <end position="124"/>
    </location>
</feature>
<feature type="compositionally biased region" description="Low complexity" evidence="5">
    <location>
        <begin position="101"/>
        <end position="114"/>
    </location>
</feature>
<dbReference type="Pfam" id="PF00364">
    <property type="entry name" value="Biotin_lipoyl"/>
    <property type="match status" value="1"/>
</dbReference>
<dbReference type="SUPFAM" id="SSF52777">
    <property type="entry name" value="CoA-dependent acyltransferases"/>
    <property type="match status" value="1"/>
</dbReference>
<protein>
    <recommendedName>
        <fullName evidence="4">Dihydrolipoamide acetyltransferase component of pyruvate dehydrogenase complex</fullName>
        <ecNumber evidence="4">2.3.1.-</ecNumber>
    </recommendedName>
</protein>
<dbReference type="PROSITE" id="PS50968">
    <property type="entry name" value="BIOTINYL_LIPOYL"/>
    <property type="match status" value="1"/>
</dbReference>
<dbReference type="SUPFAM" id="SSF47005">
    <property type="entry name" value="Peripheral subunit-binding domain of 2-oxo acid dehydrogenase complex"/>
    <property type="match status" value="1"/>
</dbReference>
<dbReference type="Pfam" id="PF00198">
    <property type="entry name" value="2-oxoacid_dh"/>
    <property type="match status" value="1"/>
</dbReference>
<dbReference type="Proteomes" id="UP000064912">
    <property type="component" value="Plasmid Plasmid1"/>
</dbReference>
<dbReference type="eggNOG" id="COG0508">
    <property type="taxonomic scope" value="Bacteria"/>
</dbReference>
<dbReference type="SUPFAM" id="SSF51230">
    <property type="entry name" value="Single hybrid motif"/>
    <property type="match status" value="1"/>
</dbReference>
<sequence>MATELTLPALSAGMEDAVIAAWLVGPGDRVEKGQPLAEVETDKATMELEAEAPGRVGRLAVAAGARADVGQVIAVLLAEGETLPTPAPEAPASAPAPAPASAPAAMAPAIGPAAEPDRPRASPLARRLAAQAGLALDGLSGSGPKGRIVRVDIERLIDSAPTQTTAETMAAPAPEPAPEAAAIPPGLGPYEARPVSQMRRTIARRLSEAKQTIPHFYLEAEADLEALMALRAQVNEGREGPARISVNDFIVKAAARALARLPEANVIWRGDEIWQLSEIDIAVAVATDGGLMTPILRGADRMSLGTLSAEMKDLAARARAGTLRPEDYQGGGFSVSNLGMYGVRSFSAIVNPPQSCILAAGAAERRPVGRGDQIVLAPVMSMTLSVDHRSVDGALGAQLLAEIRQRLEDPMSLLL</sequence>
<dbReference type="PROSITE" id="PS00189">
    <property type="entry name" value="LIPOYL"/>
    <property type="match status" value="1"/>
</dbReference>
<evidence type="ECO:0000259" key="6">
    <source>
        <dbReference type="PROSITE" id="PS50968"/>
    </source>
</evidence>
<dbReference type="Pfam" id="PF02817">
    <property type="entry name" value="E3_binding"/>
    <property type="match status" value="1"/>
</dbReference>
<name>A0A0D6B9N5_RHOSU</name>
<dbReference type="PATRIC" id="fig|35806.4.peg.4500"/>
<geneLocation type="plasmid" evidence="9">
    <name>Plasmid1 DNA</name>
</geneLocation>
<dbReference type="InterPro" id="IPR003016">
    <property type="entry name" value="2-oxoA_DH_lipoyl-BS"/>
</dbReference>
<dbReference type="PANTHER" id="PTHR23151">
    <property type="entry name" value="DIHYDROLIPOAMIDE ACETYL/SUCCINYL-TRANSFERASE-RELATED"/>
    <property type="match status" value="1"/>
</dbReference>
<evidence type="ECO:0000313" key="8">
    <source>
        <dbReference type="EMBL" id="BAQ71509.1"/>
    </source>
</evidence>
<dbReference type="Gene3D" id="4.10.320.10">
    <property type="entry name" value="E3-binding domain"/>
    <property type="match status" value="1"/>
</dbReference>
<dbReference type="GO" id="GO:0006086">
    <property type="term" value="P:pyruvate decarboxylation to acetyl-CoA"/>
    <property type="evidence" value="ECO:0007669"/>
    <property type="project" value="InterPro"/>
</dbReference>
<dbReference type="EMBL" id="AP014801">
    <property type="protein sequence ID" value="BAQ71509.1"/>
    <property type="molecule type" value="Genomic_DNA"/>
</dbReference>
<keyword evidence="4" id="KW-0808">Transferase</keyword>
<dbReference type="InterPro" id="IPR001078">
    <property type="entry name" value="2-oxoacid_DH_actylTfrase"/>
</dbReference>
<keyword evidence="3 4" id="KW-0450">Lipoyl</keyword>
<dbReference type="PROSITE" id="PS51826">
    <property type="entry name" value="PSBD"/>
    <property type="match status" value="1"/>
</dbReference>
<feature type="domain" description="Peripheral subunit-binding (PSBD)" evidence="7">
    <location>
        <begin position="120"/>
        <end position="157"/>
    </location>
</feature>
<dbReference type="AlphaFoldDB" id="A0A0D6B9N5"/>
<evidence type="ECO:0000259" key="7">
    <source>
        <dbReference type="PROSITE" id="PS51826"/>
    </source>
</evidence>
<evidence type="ECO:0000256" key="1">
    <source>
        <dbReference type="ARBA" id="ARBA00001938"/>
    </source>
</evidence>
<accession>A0A0D6B9N5</accession>
<organism evidence="8 9">
    <name type="scientific">Rhodovulum sulfidophilum</name>
    <name type="common">Rhodobacter sulfidophilus</name>
    <dbReference type="NCBI Taxonomy" id="35806"/>
    <lineage>
        <taxon>Bacteria</taxon>
        <taxon>Pseudomonadati</taxon>
        <taxon>Pseudomonadota</taxon>
        <taxon>Alphaproteobacteria</taxon>
        <taxon>Rhodobacterales</taxon>
        <taxon>Paracoccaceae</taxon>
        <taxon>Rhodovulum</taxon>
    </lineage>
</organism>
<reference evidence="8 9" key="1">
    <citation type="submission" date="2015-02" db="EMBL/GenBank/DDBJ databases">
        <title>Genome sequene of Rhodovulum sulfidophilum DSM 2351.</title>
        <authorList>
            <person name="Nagao N."/>
        </authorList>
    </citation>
    <scope>NUCLEOTIDE SEQUENCE [LARGE SCALE GENOMIC DNA]</scope>
    <source>
        <strain evidence="8 9">DSM 2351</strain>
        <plasmid evidence="9">Plasmid Plasmid1 DNA</plasmid>
    </source>
</reference>
<dbReference type="InterPro" id="IPR004167">
    <property type="entry name" value="PSBD"/>
</dbReference>